<proteinExistence type="predicted"/>
<sequence>MKKKAFLLIISVLLFGIFLSLLVYFKDIQRESESVDGNDIPIVHAEANYVADFTDERNLLGTSTNAFIGKVIEKEGEEDLKSHTETRFSVKVKNNIKGKVNGVVTISQMGGYTTDKNGNKVLILTGDDELLIPGEEYFFATIYIEEFDRYNIVSEYGDVKIEGNEKAIINKYKQAYKNEKIPEVIKSARQSLKEREGKSLSKEEIEKLNKEDKEKLQR</sequence>
<dbReference type="EMBL" id="JAMQJZ010000017">
    <property type="protein sequence ID" value="MDC3422222.1"/>
    <property type="molecule type" value="Genomic_DNA"/>
</dbReference>
<keyword evidence="1" id="KW-1133">Transmembrane helix</keyword>
<protein>
    <submittedName>
        <fullName evidence="2">Uncharacterized protein</fullName>
    </submittedName>
</protein>
<dbReference type="RefSeq" id="WP_259869374.1">
    <property type="nucleotide sequence ID" value="NZ_JAMQJZ010000017.1"/>
</dbReference>
<feature type="transmembrane region" description="Helical" evidence="1">
    <location>
        <begin position="6"/>
        <end position="25"/>
    </location>
</feature>
<evidence type="ECO:0000313" key="3">
    <source>
        <dbReference type="Proteomes" id="UP001145072"/>
    </source>
</evidence>
<dbReference type="AlphaFoldDB" id="A0A9X3WM05"/>
<evidence type="ECO:0000256" key="1">
    <source>
        <dbReference type="SAM" id="Phobius"/>
    </source>
</evidence>
<keyword evidence="1" id="KW-0472">Membrane</keyword>
<accession>A0A9X3WM05</accession>
<gene>
    <name evidence="2" type="ORF">NC661_17880</name>
</gene>
<evidence type="ECO:0000313" key="2">
    <source>
        <dbReference type="EMBL" id="MDC3422222.1"/>
    </source>
</evidence>
<comment type="caution">
    <text evidence="2">The sequence shown here is derived from an EMBL/GenBank/DDBJ whole genome shotgun (WGS) entry which is preliminary data.</text>
</comment>
<keyword evidence="3" id="KW-1185">Reference proteome</keyword>
<organism evidence="2 3">
    <name type="scientific">Aquibacillus koreensis</name>
    <dbReference type="NCBI Taxonomy" id="279446"/>
    <lineage>
        <taxon>Bacteria</taxon>
        <taxon>Bacillati</taxon>
        <taxon>Bacillota</taxon>
        <taxon>Bacilli</taxon>
        <taxon>Bacillales</taxon>
        <taxon>Bacillaceae</taxon>
        <taxon>Aquibacillus</taxon>
    </lineage>
</organism>
<keyword evidence="1" id="KW-0812">Transmembrane</keyword>
<name>A0A9X3WM05_9BACI</name>
<dbReference type="Proteomes" id="UP001145072">
    <property type="component" value="Unassembled WGS sequence"/>
</dbReference>
<reference evidence="2" key="1">
    <citation type="submission" date="2022-06" db="EMBL/GenBank/DDBJ databases">
        <title>Aquibacillus sp. a new bacterium isolated from soil saline samples.</title>
        <authorList>
            <person name="Galisteo C."/>
            <person name="De La Haba R."/>
            <person name="Sanchez-Porro C."/>
            <person name="Ventosa A."/>
        </authorList>
    </citation>
    <scope>NUCLEOTIDE SEQUENCE</scope>
    <source>
        <strain evidence="2">JCM 12387</strain>
    </source>
</reference>